<dbReference type="Pfam" id="PF03235">
    <property type="entry name" value="GmrSD_N"/>
    <property type="match status" value="1"/>
</dbReference>
<organism evidence="2 3">
    <name type="scientific">Gordonia otitidis (strain DSM 44809 / CCUG 52243 / JCM 12355 / NBRC 100426 / IFM 10032)</name>
    <dbReference type="NCBI Taxonomy" id="1108044"/>
    <lineage>
        <taxon>Bacteria</taxon>
        <taxon>Bacillati</taxon>
        <taxon>Actinomycetota</taxon>
        <taxon>Actinomycetes</taxon>
        <taxon>Mycobacteriales</taxon>
        <taxon>Gordoniaceae</taxon>
        <taxon>Gordonia</taxon>
    </lineage>
</organism>
<proteinExistence type="predicted"/>
<feature type="non-terminal residue" evidence="2">
    <location>
        <position position="171"/>
    </location>
</feature>
<dbReference type="PANTHER" id="PTHR35149:SF2">
    <property type="entry name" value="DUF262 DOMAIN-CONTAINING PROTEIN"/>
    <property type="match status" value="1"/>
</dbReference>
<accession>H5TI12</accession>
<protein>
    <recommendedName>
        <fullName evidence="1">GmrSD restriction endonucleases N-terminal domain-containing protein</fullName>
    </recommendedName>
</protein>
<dbReference type="InterPro" id="IPR004919">
    <property type="entry name" value="GmrSD_N"/>
</dbReference>
<dbReference type="RefSeq" id="WP_007237379.1">
    <property type="nucleotide sequence ID" value="NZ_BAFB01000043.1"/>
</dbReference>
<gene>
    <name evidence="2" type="ORF">GOOTI_043_00010</name>
</gene>
<evidence type="ECO:0000313" key="2">
    <source>
        <dbReference type="EMBL" id="GAB33120.1"/>
    </source>
</evidence>
<dbReference type="EMBL" id="BAFB01000043">
    <property type="protein sequence ID" value="GAB33120.1"/>
    <property type="molecule type" value="Genomic_DNA"/>
</dbReference>
<name>H5TI12_GORO1</name>
<feature type="domain" description="GmrSD restriction endonucleases N-terminal" evidence="1">
    <location>
        <begin position="13"/>
        <end position="140"/>
    </location>
</feature>
<dbReference type="AlphaFoldDB" id="H5TI12"/>
<comment type="caution">
    <text evidence="2">The sequence shown here is derived from an EMBL/GenBank/DDBJ whole genome shotgun (WGS) entry which is preliminary data.</text>
</comment>
<sequence>MIKSVDNVPVYTLLSPENAVVYRVPTYQREYSWTKQQWDDLFDDFLDTVGDSGHFLGTIICVNQTENSTKETVLELIDGQQRMTTLSLLLAAIHGCLESHRVELDEDDLTDLTNLRRQLILRHPIRARLRPQKQNSNYEDYLNALSRVGIDIEAPKVKNLGNRRIMRACNH</sequence>
<dbReference type="STRING" id="1108044.GOOTI_043_00010"/>
<evidence type="ECO:0000313" key="3">
    <source>
        <dbReference type="Proteomes" id="UP000005038"/>
    </source>
</evidence>
<evidence type="ECO:0000259" key="1">
    <source>
        <dbReference type="Pfam" id="PF03235"/>
    </source>
</evidence>
<keyword evidence="3" id="KW-1185">Reference proteome</keyword>
<reference evidence="2" key="1">
    <citation type="submission" date="2012-02" db="EMBL/GenBank/DDBJ databases">
        <title>Whole genome shotgun sequence of Gordonia otitidis NBRC 100426.</title>
        <authorList>
            <person name="Yoshida I."/>
            <person name="Hosoyama A."/>
            <person name="Tsuchikane K."/>
            <person name="Katsumata H."/>
            <person name="Yamazaki S."/>
            <person name="Fujita N."/>
        </authorList>
    </citation>
    <scope>NUCLEOTIDE SEQUENCE [LARGE SCALE GENOMIC DNA]</scope>
    <source>
        <strain evidence="2">NBRC 100426</strain>
    </source>
</reference>
<dbReference type="OrthoDB" id="9798761at2"/>
<dbReference type="Proteomes" id="UP000005038">
    <property type="component" value="Unassembled WGS sequence"/>
</dbReference>
<dbReference type="PANTHER" id="PTHR35149">
    <property type="entry name" value="SLL5132 PROTEIN"/>
    <property type="match status" value="1"/>
</dbReference>